<keyword evidence="2" id="KW-1185">Reference proteome</keyword>
<dbReference type="EMBL" id="JAAVTK010000012">
    <property type="protein sequence ID" value="NKI90897.1"/>
    <property type="molecule type" value="Genomic_DNA"/>
</dbReference>
<proteinExistence type="predicted"/>
<organism evidence="1 2">
    <name type="scientific">Hymenobacter artigasi</name>
    <dbReference type="NCBI Taxonomy" id="2719616"/>
    <lineage>
        <taxon>Bacteria</taxon>
        <taxon>Pseudomonadati</taxon>
        <taxon>Bacteroidota</taxon>
        <taxon>Cytophagia</taxon>
        <taxon>Cytophagales</taxon>
        <taxon>Hymenobacteraceae</taxon>
        <taxon>Hymenobacter</taxon>
    </lineage>
</organism>
<sequence>MNPADDIGCALAAFNQLPPAAQLTCVWEQGYCLAARPAGPTGLVRIYQVGAFFVEINFHTPSDFEILRAFHDPIYLQPYLDQIDLDALLE</sequence>
<dbReference type="Proteomes" id="UP000717634">
    <property type="component" value="Unassembled WGS sequence"/>
</dbReference>
<name>A0ABX1HKX7_9BACT</name>
<gene>
    <name evidence="1" type="ORF">HBN54_003509</name>
</gene>
<evidence type="ECO:0000313" key="1">
    <source>
        <dbReference type="EMBL" id="NKI90897.1"/>
    </source>
</evidence>
<protein>
    <submittedName>
        <fullName evidence="1">Uncharacterized protein</fullName>
    </submittedName>
</protein>
<accession>A0ABX1HKX7</accession>
<dbReference type="RefSeq" id="WP_168674491.1">
    <property type="nucleotide sequence ID" value="NZ_JAAVTK010000012.1"/>
</dbReference>
<evidence type="ECO:0000313" key="2">
    <source>
        <dbReference type="Proteomes" id="UP000717634"/>
    </source>
</evidence>
<reference evidence="1 2" key="1">
    <citation type="submission" date="2020-03" db="EMBL/GenBank/DDBJ databases">
        <title>Genomic Encyclopedia of Type Strains, Phase IV (KMG-V): Genome sequencing to study the core and pangenomes of soil and plant-associated prokaryotes.</title>
        <authorList>
            <person name="Whitman W."/>
        </authorList>
    </citation>
    <scope>NUCLEOTIDE SEQUENCE [LARGE SCALE GENOMIC DNA]</scope>
    <source>
        <strain evidence="1 2">1B</strain>
    </source>
</reference>
<comment type="caution">
    <text evidence="1">The sequence shown here is derived from an EMBL/GenBank/DDBJ whole genome shotgun (WGS) entry which is preliminary data.</text>
</comment>